<proteinExistence type="predicted"/>
<evidence type="ECO:0000313" key="2">
    <source>
        <dbReference type="Proteomes" id="UP000029553"/>
    </source>
</evidence>
<dbReference type="Proteomes" id="UP000029553">
    <property type="component" value="Unassembled WGS sequence"/>
</dbReference>
<evidence type="ECO:0000313" key="1">
    <source>
        <dbReference type="EMBL" id="KGH28586.1"/>
    </source>
</evidence>
<comment type="caution">
    <text evidence="1">The sequence shown here is derived from an EMBL/GenBank/DDBJ whole genome shotgun (WGS) entry which is preliminary data.</text>
</comment>
<sequence length="67" mass="7881">MQPVRELLIFIKMVHLPSFILWMKLRLFLINWTCPIFANALMALQLMKLVELKVQQDCSIGELLYAC</sequence>
<dbReference type="AlphaFoldDB" id="A0A096FE22"/>
<protein>
    <submittedName>
        <fullName evidence="1">Uncharacterized protein</fullName>
    </submittedName>
</protein>
<organism evidence="1 2">
    <name type="scientific">Comamonas testosteroni</name>
    <name type="common">Pseudomonas testosteroni</name>
    <dbReference type="NCBI Taxonomy" id="285"/>
    <lineage>
        <taxon>Bacteria</taxon>
        <taxon>Pseudomonadati</taxon>
        <taxon>Pseudomonadota</taxon>
        <taxon>Betaproteobacteria</taxon>
        <taxon>Burkholderiales</taxon>
        <taxon>Comamonadaceae</taxon>
        <taxon>Comamonas</taxon>
    </lineage>
</organism>
<gene>
    <name evidence="1" type="ORF">P353_15435</name>
</gene>
<dbReference type="EMBL" id="AWOR01000049">
    <property type="protein sequence ID" value="KGH28586.1"/>
    <property type="molecule type" value="Genomic_DNA"/>
</dbReference>
<name>A0A096FE22_COMTE</name>
<reference evidence="1 2" key="1">
    <citation type="submission" date="2013-09" db="EMBL/GenBank/DDBJ databases">
        <title>High correlation between genotypes and phenotypes of environmental bacteria Comamonas testosteroni strains.</title>
        <authorList>
            <person name="Liu L."/>
            <person name="Zhu W."/>
            <person name="Xia X."/>
            <person name="Xu B."/>
            <person name="Luo M."/>
            <person name="Wang G."/>
        </authorList>
    </citation>
    <scope>NUCLEOTIDE SEQUENCE [LARGE SCALE GENOMIC DNA]</scope>
    <source>
        <strain evidence="1 2">JL40</strain>
    </source>
</reference>
<accession>A0A096FE22</accession>